<dbReference type="EMBL" id="FTMF01000010">
    <property type="protein sequence ID" value="SIQ91395.1"/>
    <property type="molecule type" value="Genomic_DNA"/>
</dbReference>
<gene>
    <name evidence="5" type="ORF">NCTC13560_02189</name>
    <name evidence="4" type="ORF">SAMN05421682_1109</name>
</gene>
<dbReference type="InterPro" id="IPR026444">
    <property type="entry name" value="Secre_tail"/>
</dbReference>
<evidence type="ECO:0000256" key="1">
    <source>
        <dbReference type="ARBA" id="ARBA00022729"/>
    </source>
</evidence>
<accession>A0A381FBA7</accession>
<evidence type="ECO:0000313" key="6">
    <source>
        <dbReference type="Proteomes" id="UP000185725"/>
    </source>
</evidence>
<dbReference type="OrthoDB" id="8981767at2"/>
<protein>
    <submittedName>
        <fullName evidence="4 5">Por secretion system C-terminal sorting domain</fullName>
    </submittedName>
</protein>
<dbReference type="EMBL" id="UFVS01000001">
    <property type="protein sequence ID" value="SUX43743.1"/>
    <property type="molecule type" value="Genomic_DNA"/>
</dbReference>
<dbReference type="NCBIfam" id="TIGR04183">
    <property type="entry name" value="Por_Secre_tail"/>
    <property type="match status" value="1"/>
</dbReference>
<evidence type="ECO:0000313" key="4">
    <source>
        <dbReference type="EMBL" id="SIQ91395.1"/>
    </source>
</evidence>
<dbReference type="RefSeq" id="WP_076561542.1">
    <property type="nucleotide sequence ID" value="NZ_CP033929.1"/>
</dbReference>
<proteinExistence type="predicted"/>
<organism evidence="5 7">
    <name type="scientific">Chryseobacterium indoltheticum</name>
    <dbReference type="NCBI Taxonomy" id="254"/>
    <lineage>
        <taxon>Bacteria</taxon>
        <taxon>Pseudomonadati</taxon>
        <taxon>Bacteroidota</taxon>
        <taxon>Flavobacteriia</taxon>
        <taxon>Flavobacteriales</taxon>
        <taxon>Weeksellaceae</taxon>
        <taxon>Chryseobacterium group</taxon>
        <taxon>Chryseobacterium</taxon>
    </lineage>
</organism>
<reference evidence="4 6" key="1">
    <citation type="submission" date="2017-01" db="EMBL/GenBank/DDBJ databases">
        <authorList>
            <person name="Varghese N."/>
            <person name="Submissions S."/>
        </authorList>
    </citation>
    <scope>NUCLEOTIDE SEQUENCE [LARGE SCALE GENOMIC DNA]</scope>
    <source>
        <strain evidence="4 6">ATCC 27950</strain>
    </source>
</reference>
<dbReference type="GeneID" id="303673618"/>
<evidence type="ECO:0000259" key="3">
    <source>
        <dbReference type="Pfam" id="PF18962"/>
    </source>
</evidence>
<dbReference type="Proteomes" id="UP000255231">
    <property type="component" value="Unassembled WGS sequence"/>
</dbReference>
<feature type="chain" id="PRO_5017004698" evidence="2">
    <location>
        <begin position="19"/>
        <end position="551"/>
    </location>
</feature>
<name>A0A381FBA7_9FLAO</name>
<dbReference type="Pfam" id="PF18962">
    <property type="entry name" value="Por_Secre_tail"/>
    <property type="match status" value="1"/>
</dbReference>
<dbReference type="AlphaFoldDB" id="A0A381FBA7"/>
<evidence type="ECO:0000313" key="7">
    <source>
        <dbReference type="Proteomes" id="UP000255231"/>
    </source>
</evidence>
<evidence type="ECO:0000313" key="5">
    <source>
        <dbReference type="EMBL" id="SUX43743.1"/>
    </source>
</evidence>
<evidence type="ECO:0000256" key="2">
    <source>
        <dbReference type="SAM" id="SignalP"/>
    </source>
</evidence>
<dbReference type="Proteomes" id="UP000185725">
    <property type="component" value="Unassembled WGS sequence"/>
</dbReference>
<feature type="signal peptide" evidence="2">
    <location>
        <begin position="1"/>
        <end position="18"/>
    </location>
</feature>
<keyword evidence="1 2" id="KW-0732">Signal</keyword>
<sequence length="551" mass="59765">MKKSLFFLALLAAVASKAQWTNNYAVNTIASDASVLASNSQTTSDGKTYLSYWVSKPAPEYFKLYVQLLDENGNKLFGPTGMEVHAGGDFPLNMSSYTSIYNTAIDSNNNFYIAFMETGGSQRGFVHKISPAGTELWGSDGLPLGNAAYFPKVFTDKNSSNVYVSSFQNGLGVLGKYDASKTLLWPATQTIPAPVSYNVTSLGEGAVLSDGSFLALFHAKTAITTSNSNFFAQKYNSTTGAPMLAAPTKISDRTTFSNTNYTCVQDNDILYLGYSGANSSRTDSFLQKIAADGTIPWGINGVDFATTNQYFEFNTSIAMNSGSNYIWALSRLTSSGQGSIGSFVQKFDKNTGARLLSDSAQEIYPVTPTSKQPTSTLKMLGEKPVFATIDSNYNGANATTISLTILNENTPSTFIIPGGSVGVGTSAFAKGNIYLNKGLNNQFIVTWTENRTGITSPYAQNYDFSSFLSTNDLVKNDKNDLSVYPNPVRSVLHIQSKEDISSLTIYNTAGQLINASKETRQLDFSSFEKGVYWVRILDKKGNESTKKVIKN</sequence>
<dbReference type="KEGG" id="cil:EG358_07890"/>
<keyword evidence="6" id="KW-1185">Reference proteome</keyword>
<reference evidence="5 7" key="2">
    <citation type="submission" date="2018-06" db="EMBL/GenBank/DDBJ databases">
        <authorList>
            <consortium name="Pathogen Informatics"/>
            <person name="Doyle S."/>
        </authorList>
    </citation>
    <scope>NUCLEOTIDE SEQUENCE [LARGE SCALE GENOMIC DNA]</scope>
    <source>
        <strain evidence="5 7">NCTC13560</strain>
    </source>
</reference>
<feature type="domain" description="Secretion system C-terminal sorting" evidence="3">
    <location>
        <begin position="483"/>
        <end position="549"/>
    </location>
</feature>